<evidence type="ECO:0000256" key="8">
    <source>
        <dbReference type="ARBA" id="ARBA00022777"/>
    </source>
</evidence>
<comment type="pathway">
    <text evidence="1 13">Cofactor biosynthesis; FAD biosynthesis; FAD from FMN: step 1/1.</text>
</comment>
<evidence type="ECO:0000256" key="2">
    <source>
        <dbReference type="ARBA" id="ARBA00005201"/>
    </source>
</evidence>
<dbReference type="SUPFAM" id="SSF52374">
    <property type="entry name" value="Nucleotidylyl transferase"/>
    <property type="match status" value="1"/>
</dbReference>
<dbReference type="EC" id="2.7.1.26" evidence="13"/>
<dbReference type="InterPro" id="IPR014729">
    <property type="entry name" value="Rossmann-like_a/b/a_fold"/>
</dbReference>
<comment type="catalytic activity">
    <reaction evidence="12 13">
        <text>FMN + ATP + H(+) = FAD + diphosphate</text>
        <dbReference type="Rhea" id="RHEA:17237"/>
        <dbReference type="ChEBI" id="CHEBI:15378"/>
        <dbReference type="ChEBI" id="CHEBI:30616"/>
        <dbReference type="ChEBI" id="CHEBI:33019"/>
        <dbReference type="ChEBI" id="CHEBI:57692"/>
        <dbReference type="ChEBI" id="CHEBI:58210"/>
        <dbReference type="EC" id="2.7.7.2"/>
    </reaction>
</comment>
<dbReference type="PANTHER" id="PTHR22749">
    <property type="entry name" value="RIBOFLAVIN KINASE/FMN ADENYLYLTRANSFERASE"/>
    <property type="match status" value="1"/>
</dbReference>
<dbReference type="Proteomes" id="UP000198897">
    <property type="component" value="Unassembled WGS sequence"/>
</dbReference>
<keyword evidence="5 13" id="KW-0808">Transferase</keyword>
<keyword evidence="6 13" id="KW-0548">Nucleotidyltransferase</keyword>
<evidence type="ECO:0000259" key="14">
    <source>
        <dbReference type="Pfam" id="PF01687"/>
    </source>
</evidence>
<dbReference type="RefSeq" id="WP_175477807.1">
    <property type="nucleotide sequence ID" value="NZ_FOOG01000006.1"/>
</dbReference>
<dbReference type="FunFam" id="3.40.50.620:FF:000021">
    <property type="entry name" value="Riboflavin biosynthesis protein"/>
    <property type="match status" value="1"/>
</dbReference>
<keyword evidence="11" id="KW-0511">Multifunctional enzyme</keyword>
<gene>
    <name evidence="16" type="ORF">SAMN05216353_10695</name>
</gene>
<dbReference type="GO" id="GO:0005524">
    <property type="term" value="F:ATP binding"/>
    <property type="evidence" value="ECO:0007669"/>
    <property type="project" value="UniProtKB-UniRule"/>
</dbReference>
<dbReference type="InterPro" id="IPR015865">
    <property type="entry name" value="Riboflavin_kinase_bac/euk"/>
</dbReference>
<keyword evidence="10 13" id="KW-0067">ATP-binding</keyword>
<feature type="domain" description="FAD synthetase" evidence="15">
    <location>
        <begin position="16"/>
        <end position="168"/>
    </location>
</feature>
<dbReference type="UniPathway" id="UPA00276">
    <property type="reaction ID" value="UER00406"/>
</dbReference>
<evidence type="ECO:0000256" key="7">
    <source>
        <dbReference type="ARBA" id="ARBA00022741"/>
    </source>
</evidence>
<dbReference type="GO" id="GO:0003919">
    <property type="term" value="F:FMN adenylyltransferase activity"/>
    <property type="evidence" value="ECO:0007669"/>
    <property type="project" value="UniProtKB-UniRule"/>
</dbReference>
<dbReference type="Pfam" id="PF01687">
    <property type="entry name" value="Flavokinase"/>
    <property type="match status" value="1"/>
</dbReference>
<keyword evidence="4 13" id="KW-0288">FMN</keyword>
<comment type="pathway">
    <text evidence="2 13">Cofactor biosynthesis; FMN biosynthesis; FMN from riboflavin (ATP route): step 1/1.</text>
</comment>
<dbReference type="GO" id="GO:0009231">
    <property type="term" value="P:riboflavin biosynthetic process"/>
    <property type="evidence" value="ECO:0007669"/>
    <property type="project" value="InterPro"/>
</dbReference>
<comment type="catalytic activity">
    <reaction evidence="13">
        <text>riboflavin + ATP = FMN + ADP + H(+)</text>
        <dbReference type="Rhea" id="RHEA:14357"/>
        <dbReference type="ChEBI" id="CHEBI:15378"/>
        <dbReference type="ChEBI" id="CHEBI:30616"/>
        <dbReference type="ChEBI" id="CHEBI:57986"/>
        <dbReference type="ChEBI" id="CHEBI:58210"/>
        <dbReference type="ChEBI" id="CHEBI:456216"/>
        <dbReference type="EC" id="2.7.1.26"/>
    </reaction>
</comment>
<evidence type="ECO:0000259" key="15">
    <source>
        <dbReference type="Pfam" id="PF06574"/>
    </source>
</evidence>
<evidence type="ECO:0000313" key="17">
    <source>
        <dbReference type="Proteomes" id="UP000198897"/>
    </source>
</evidence>
<dbReference type="Pfam" id="PF06574">
    <property type="entry name" value="FAD_syn"/>
    <property type="match status" value="1"/>
</dbReference>
<proteinExistence type="inferred from homology"/>
<evidence type="ECO:0000256" key="4">
    <source>
        <dbReference type="ARBA" id="ARBA00022643"/>
    </source>
</evidence>
<evidence type="ECO:0000256" key="11">
    <source>
        <dbReference type="ARBA" id="ARBA00023268"/>
    </source>
</evidence>
<protein>
    <recommendedName>
        <fullName evidence="13">Riboflavin biosynthesis protein</fullName>
    </recommendedName>
    <domain>
        <recommendedName>
            <fullName evidence="13">Riboflavin kinase</fullName>
            <ecNumber evidence="13">2.7.1.26</ecNumber>
        </recommendedName>
        <alternativeName>
            <fullName evidence="13">Flavokinase</fullName>
        </alternativeName>
    </domain>
    <domain>
        <recommendedName>
            <fullName evidence="13">FMN adenylyltransferase</fullName>
            <ecNumber evidence="13">2.7.7.2</ecNumber>
        </recommendedName>
        <alternativeName>
            <fullName evidence="13">FAD pyrophosphorylase</fullName>
        </alternativeName>
        <alternativeName>
            <fullName evidence="13">FAD synthase</fullName>
        </alternativeName>
    </domain>
</protein>
<keyword evidence="9 13" id="KW-0274">FAD</keyword>
<dbReference type="InterPro" id="IPR002606">
    <property type="entry name" value="Riboflavin_kinase_bac"/>
</dbReference>
<organism evidence="16 17">
    <name type="scientific">Halobacillus alkaliphilus</name>
    <dbReference type="NCBI Taxonomy" id="396056"/>
    <lineage>
        <taxon>Bacteria</taxon>
        <taxon>Bacillati</taxon>
        <taxon>Bacillota</taxon>
        <taxon>Bacilli</taxon>
        <taxon>Bacillales</taxon>
        <taxon>Bacillaceae</taxon>
        <taxon>Halobacillus</taxon>
    </lineage>
</organism>
<evidence type="ECO:0000256" key="1">
    <source>
        <dbReference type="ARBA" id="ARBA00004726"/>
    </source>
</evidence>
<name>A0A1I2KXP0_9BACI</name>
<evidence type="ECO:0000256" key="9">
    <source>
        <dbReference type="ARBA" id="ARBA00022827"/>
    </source>
</evidence>
<evidence type="ECO:0000256" key="3">
    <source>
        <dbReference type="ARBA" id="ARBA00022630"/>
    </source>
</evidence>
<dbReference type="EMBL" id="FOOG01000006">
    <property type="protein sequence ID" value="SFF71030.1"/>
    <property type="molecule type" value="Genomic_DNA"/>
</dbReference>
<evidence type="ECO:0000256" key="10">
    <source>
        <dbReference type="ARBA" id="ARBA00022840"/>
    </source>
</evidence>
<evidence type="ECO:0000256" key="5">
    <source>
        <dbReference type="ARBA" id="ARBA00022679"/>
    </source>
</evidence>
<dbReference type="GO" id="GO:0006747">
    <property type="term" value="P:FAD biosynthetic process"/>
    <property type="evidence" value="ECO:0007669"/>
    <property type="project" value="UniProtKB-UniRule"/>
</dbReference>
<dbReference type="InterPro" id="IPR023468">
    <property type="entry name" value="Riboflavin_kinase"/>
</dbReference>
<dbReference type="AlphaFoldDB" id="A0A1I2KXP0"/>
<reference evidence="17" key="1">
    <citation type="submission" date="2016-10" db="EMBL/GenBank/DDBJ databases">
        <authorList>
            <person name="Varghese N."/>
            <person name="Submissions S."/>
        </authorList>
    </citation>
    <scope>NUCLEOTIDE SEQUENCE [LARGE SCALE GENOMIC DNA]</scope>
    <source>
        <strain evidence="17">FP5</strain>
    </source>
</reference>
<keyword evidence="8 13" id="KW-0418">Kinase</keyword>
<evidence type="ECO:0000313" key="16">
    <source>
        <dbReference type="EMBL" id="SFF71030.1"/>
    </source>
</evidence>
<keyword evidence="17" id="KW-1185">Reference proteome</keyword>
<dbReference type="EC" id="2.7.7.2" evidence="13"/>
<dbReference type="InterPro" id="IPR015864">
    <property type="entry name" value="FAD_synthase"/>
</dbReference>
<accession>A0A1I2KXP0</accession>
<evidence type="ECO:0000256" key="13">
    <source>
        <dbReference type="PIRNR" id="PIRNR004491"/>
    </source>
</evidence>
<evidence type="ECO:0000256" key="6">
    <source>
        <dbReference type="ARBA" id="ARBA00022695"/>
    </source>
</evidence>
<dbReference type="PANTHER" id="PTHR22749:SF6">
    <property type="entry name" value="RIBOFLAVIN KINASE"/>
    <property type="match status" value="1"/>
</dbReference>
<dbReference type="Gene3D" id="3.40.50.620">
    <property type="entry name" value="HUPs"/>
    <property type="match status" value="1"/>
</dbReference>
<dbReference type="PIRSF" id="PIRSF004491">
    <property type="entry name" value="FAD_Synth"/>
    <property type="match status" value="1"/>
</dbReference>
<dbReference type="CDD" id="cd02064">
    <property type="entry name" value="FAD_synthetase_N"/>
    <property type="match status" value="1"/>
</dbReference>
<keyword evidence="7 13" id="KW-0547">Nucleotide-binding</keyword>
<keyword evidence="3 13" id="KW-0285">Flavoprotein</keyword>
<dbReference type="GO" id="GO:0009398">
    <property type="term" value="P:FMN biosynthetic process"/>
    <property type="evidence" value="ECO:0007669"/>
    <property type="project" value="UniProtKB-UniRule"/>
</dbReference>
<evidence type="ECO:0000256" key="12">
    <source>
        <dbReference type="ARBA" id="ARBA00049494"/>
    </source>
</evidence>
<feature type="domain" description="Riboflavin kinase" evidence="14">
    <location>
        <begin position="208"/>
        <end position="302"/>
    </location>
</feature>
<dbReference type="GO" id="GO:0008531">
    <property type="term" value="F:riboflavin kinase activity"/>
    <property type="evidence" value="ECO:0007669"/>
    <property type="project" value="UniProtKB-UniRule"/>
</dbReference>
<comment type="similarity">
    <text evidence="13">Belongs to the ribF family.</text>
</comment>
<dbReference type="UniPathway" id="UPA00277">
    <property type="reaction ID" value="UER00407"/>
</dbReference>
<sequence length="306" mass="35102">MKTFRLSQSSSDSIELEPNVTAVGFFDGIHKGHQQVIRTAINKAQELSLKSAVMTFDPHPSVVLKKEKQHAHYITPLKEKEEILEDMGVDYLFIIHFDKDLAALSPQSFVDEYFASLKVEHVVAGYDFSYGHKGKGSMETLPEHAKGRFTHTVVRKVAQDEDKVSSTRIRALLDEGNVSEVQKLLGRKFSVRGERSRKTSETCFSIDISSSYYLPRPGIYAVTISDDHRDYKGMAIIEDDELPRSESMNQKIYLHFLENPVSNVHAEFIVYFHQLIREENLSDQLSEQSRQREKAKEDIRQFFRIG</sequence>